<reference evidence="3 4" key="1">
    <citation type="submission" date="2024-10" db="EMBL/GenBank/DDBJ databases">
        <title>The Natural Products Discovery Center: Release of the First 8490 Sequenced Strains for Exploring Actinobacteria Biosynthetic Diversity.</title>
        <authorList>
            <person name="Kalkreuter E."/>
            <person name="Kautsar S.A."/>
            <person name="Yang D."/>
            <person name="Bader C.D."/>
            <person name="Teijaro C.N."/>
            <person name="Fluegel L."/>
            <person name="Davis C.M."/>
            <person name="Simpson J.R."/>
            <person name="Lauterbach L."/>
            <person name="Steele A.D."/>
            <person name="Gui C."/>
            <person name="Meng S."/>
            <person name="Li G."/>
            <person name="Viehrig K."/>
            <person name="Ye F."/>
            <person name="Su P."/>
            <person name="Kiefer A.F."/>
            <person name="Nichols A."/>
            <person name="Cepeda A.J."/>
            <person name="Yan W."/>
            <person name="Fan B."/>
            <person name="Jiang Y."/>
            <person name="Adhikari A."/>
            <person name="Zheng C.-J."/>
            <person name="Schuster L."/>
            <person name="Cowan T.M."/>
            <person name="Smanski M.J."/>
            <person name="Chevrette M.G."/>
            <person name="De Carvalho L.P.S."/>
            <person name="Shen B."/>
        </authorList>
    </citation>
    <scope>NUCLEOTIDE SEQUENCE [LARGE SCALE GENOMIC DNA]</scope>
    <source>
        <strain evidence="3 4">NPDC000087</strain>
    </source>
</reference>
<dbReference type="CDD" id="cd05233">
    <property type="entry name" value="SDR_c"/>
    <property type="match status" value="1"/>
</dbReference>
<dbReference type="PANTHER" id="PTHR43639">
    <property type="entry name" value="OXIDOREDUCTASE, SHORT-CHAIN DEHYDROGENASE/REDUCTASE FAMILY (AFU_ORTHOLOGUE AFUA_5G02870)"/>
    <property type="match status" value="1"/>
</dbReference>
<dbReference type="EC" id="1.1.1.-" evidence="3"/>
<evidence type="ECO:0000256" key="1">
    <source>
        <dbReference type="ARBA" id="ARBA00006484"/>
    </source>
</evidence>
<dbReference type="Gene3D" id="3.40.50.720">
    <property type="entry name" value="NAD(P)-binding Rossmann-like Domain"/>
    <property type="match status" value="1"/>
</dbReference>
<evidence type="ECO:0000256" key="2">
    <source>
        <dbReference type="ARBA" id="ARBA00023002"/>
    </source>
</evidence>
<dbReference type="InterPro" id="IPR002347">
    <property type="entry name" value="SDR_fam"/>
</dbReference>
<dbReference type="GO" id="GO:0016491">
    <property type="term" value="F:oxidoreductase activity"/>
    <property type="evidence" value="ECO:0007669"/>
    <property type="project" value="UniProtKB-KW"/>
</dbReference>
<dbReference type="InterPro" id="IPR020904">
    <property type="entry name" value="Sc_DH/Rdtase_CS"/>
</dbReference>
<proteinExistence type="inferred from homology"/>
<sequence>MTSVLVAGGATGIGRACVRALRERSVDVYLADVNMAAADAAAAEDLPGRVVIGRHDLAGPDAAREAVAAAVGAYGRLDGVVVTAGLHVVSAVEEYALADWDRTMAVNVRAPFLFAQAAAAPLAETGGSIVFTGSTAAFRGSRGTFAYAASKGALISMTRALAVELAPRQIRVNCVCPGWIDTPFNEPYWAMQPDPSAALGALLSRIPAGRQGAPADVAGLIVYLLGPAAGYITGQSIVVDGGLLSA</sequence>
<dbReference type="PANTHER" id="PTHR43639:SF1">
    <property type="entry name" value="SHORT-CHAIN DEHYDROGENASE_REDUCTASE FAMILY PROTEIN"/>
    <property type="match status" value="1"/>
</dbReference>
<evidence type="ECO:0000313" key="3">
    <source>
        <dbReference type="EMBL" id="MFF5297552.1"/>
    </source>
</evidence>
<dbReference type="EMBL" id="JBIAZU010000012">
    <property type="protein sequence ID" value="MFF5297552.1"/>
    <property type="molecule type" value="Genomic_DNA"/>
</dbReference>
<protein>
    <submittedName>
        <fullName evidence="3">SDR family NAD(P)-dependent oxidoreductase</fullName>
        <ecNumber evidence="3">1.1.1.-</ecNumber>
    </submittedName>
</protein>
<dbReference type="Pfam" id="PF13561">
    <property type="entry name" value="adh_short_C2"/>
    <property type="match status" value="1"/>
</dbReference>
<dbReference type="PRINTS" id="PR00081">
    <property type="entry name" value="GDHRDH"/>
</dbReference>
<keyword evidence="4" id="KW-1185">Reference proteome</keyword>
<evidence type="ECO:0000313" key="4">
    <source>
        <dbReference type="Proteomes" id="UP001602245"/>
    </source>
</evidence>
<dbReference type="PROSITE" id="PS00061">
    <property type="entry name" value="ADH_SHORT"/>
    <property type="match status" value="1"/>
</dbReference>
<dbReference type="SUPFAM" id="SSF51735">
    <property type="entry name" value="NAD(P)-binding Rossmann-fold domains"/>
    <property type="match status" value="1"/>
</dbReference>
<organism evidence="3 4">
    <name type="scientific">Paractinoplanes globisporus</name>
    <dbReference type="NCBI Taxonomy" id="113565"/>
    <lineage>
        <taxon>Bacteria</taxon>
        <taxon>Bacillati</taxon>
        <taxon>Actinomycetota</taxon>
        <taxon>Actinomycetes</taxon>
        <taxon>Micromonosporales</taxon>
        <taxon>Micromonosporaceae</taxon>
        <taxon>Paractinoplanes</taxon>
    </lineage>
</organism>
<dbReference type="InterPro" id="IPR036291">
    <property type="entry name" value="NAD(P)-bd_dom_sf"/>
</dbReference>
<dbReference type="Proteomes" id="UP001602245">
    <property type="component" value="Unassembled WGS sequence"/>
</dbReference>
<comment type="caution">
    <text evidence="3">The sequence shown here is derived from an EMBL/GenBank/DDBJ whole genome shotgun (WGS) entry which is preliminary data.</text>
</comment>
<accession>A0ABW6WWA0</accession>
<dbReference type="RefSeq" id="WP_020513953.1">
    <property type="nucleotide sequence ID" value="NZ_JBIAZU010000012.1"/>
</dbReference>
<name>A0ABW6WWA0_9ACTN</name>
<comment type="similarity">
    <text evidence="1">Belongs to the short-chain dehydrogenases/reductases (SDR) family.</text>
</comment>
<gene>
    <name evidence="3" type="ORF">ACFY35_49665</name>
</gene>
<dbReference type="PRINTS" id="PR00080">
    <property type="entry name" value="SDRFAMILY"/>
</dbReference>
<keyword evidence="2 3" id="KW-0560">Oxidoreductase</keyword>